<evidence type="ECO:0000313" key="3">
    <source>
        <dbReference type="Proteomes" id="UP000251341"/>
    </source>
</evidence>
<dbReference type="Pfam" id="PF04519">
    <property type="entry name" value="Bactofilin"/>
    <property type="match status" value="1"/>
</dbReference>
<dbReference type="RefSeq" id="WP_108359733.1">
    <property type="nucleotide sequence ID" value="NZ_NESP01000001.1"/>
</dbReference>
<dbReference type="AlphaFoldDB" id="A0A315EPW1"/>
<evidence type="ECO:0008006" key="4">
    <source>
        <dbReference type="Google" id="ProtNLM"/>
    </source>
</evidence>
<dbReference type="PANTHER" id="PTHR35024">
    <property type="entry name" value="HYPOTHETICAL CYTOSOLIC PROTEIN"/>
    <property type="match status" value="1"/>
</dbReference>
<evidence type="ECO:0000256" key="1">
    <source>
        <dbReference type="ARBA" id="ARBA00044755"/>
    </source>
</evidence>
<dbReference type="EMBL" id="NESP01000001">
    <property type="protein sequence ID" value="PUE59793.1"/>
    <property type="molecule type" value="Genomic_DNA"/>
</dbReference>
<protein>
    <recommendedName>
        <fullName evidence="4">Cell shape determination protein CcmA</fullName>
    </recommendedName>
</protein>
<accession>A0A315EPW1</accession>
<reference evidence="2 3" key="1">
    <citation type="submission" date="2017-04" db="EMBL/GenBank/DDBJ databases">
        <title>Unexpected and diverse lifestyles within the genus Limnohabitans.</title>
        <authorList>
            <person name="Kasalicky V."/>
            <person name="Mehrshad M."/>
            <person name="Andrei S.-A."/>
            <person name="Salcher M."/>
            <person name="Kratochvilova H."/>
            <person name="Simek K."/>
            <person name="Ghai R."/>
        </authorList>
    </citation>
    <scope>NUCLEOTIDE SEQUENCE [LARGE SCALE GENOMIC DNA]</scope>
    <source>
        <strain evidence="2 3">MWH-C5</strain>
    </source>
</reference>
<organism evidence="2 3">
    <name type="scientific">Limnohabitans curvus</name>
    <dbReference type="NCBI Taxonomy" id="323423"/>
    <lineage>
        <taxon>Bacteria</taxon>
        <taxon>Pseudomonadati</taxon>
        <taxon>Pseudomonadota</taxon>
        <taxon>Betaproteobacteria</taxon>
        <taxon>Burkholderiales</taxon>
        <taxon>Comamonadaceae</taxon>
        <taxon>Limnohabitans</taxon>
    </lineage>
</organism>
<comment type="caution">
    <text evidence="2">The sequence shown here is derived from an EMBL/GenBank/DDBJ whole genome shotgun (WGS) entry which is preliminary data.</text>
</comment>
<dbReference type="PANTHER" id="PTHR35024:SF4">
    <property type="entry name" value="POLYMER-FORMING CYTOSKELETAL PROTEIN"/>
    <property type="match status" value="1"/>
</dbReference>
<dbReference type="InterPro" id="IPR007607">
    <property type="entry name" value="BacA/B"/>
</dbReference>
<keyword evidence="3" id="KW-1185">Reference proteome</keyword>
<proteinExistence type="inferred from homology"/>
<sequence>MNDKNDMSKENSIFIGEGVVFTGSIKAPNQAIISGQFDGELEARDVLIGTSGVVTGKTTAQFVDVKGELNDTVTSRELLIVRSTGRVRGAVTYGEIEIERGGQVKGDMTQR</sequence>
<gene>
    <name evidence="2" type="ORF">B9Z44_09525</name>
</gene>
<dbReference type="Proteomes" id="UP000251341">
    <property type="component" value="Unassembled WGS sequence"/>
</dbReference>
<name>A0A315EPW1_9BURK</name>
<comment type="similarity">
    <text evidence="1">Belongs to the bactofilin family.</text>
</comment>
<evidence type="ECO:0000313" key="2">
    <source>
        <dbReference type="EMBL" id="PUE59793.1"/>
    </source>
</evidence>